<comment type="caution">
    <text evidence="2">The sequence shown here is derived from an EMBL/GenBank/DDBJ whole genome shotgun (WGS) entry which is preliminary data.</text>
</comment>
<accession>A0A8H5C6P5</accession>
<sequence>MHNDLDSSHATASSALDLEWLPNDLESPTPTSSMLSAVGMSMVLLSLGIFLLRYRYPCLTLRQLNNSVFQTRDALERCREEGIPAVVWGTYELDLWRIENTLSLMREEAGRHMFRWASMHTHVYHRVKAIPRIIRCYEDTQALTASIMSTIEREGRKKRVDTILSFQHGLEIYDQSGLQVGQTPRGLGLTDSTVVHSNDDPVSIGFRGRAICPSLVQAPTDIPRTKVNFE</sequence>
<dbReference type="Proteomes" id="UP000559256">
    <property type="component" value="Unassembled WGS sequence"/>
</dbReference>
<keyword evidence="1" id="KW-0812">Transmembrane</keyword>
<name>A0A8H5C6P5_9AGAR</name>
<dbReference type="EMBL" id="JAACJM010000240">
    <property type="protein sequence ID" value="KAF5335581.1"/>
    <property type="molecule type" value="Genomic_DNA"/>
</dbReference>
<organism evidence="2 3">
    <name type="scientific">Tetrapyrgos nigripes</name>
    <dbReference type="NCBI Taxonomy" id="182062"/>
    <lineage>
        <taxon>Eukaryota</taxon>
        <taxon>Fungi</taxon>
        <taxon>Dikarya</taxon>
        <taxon>Basidiomycota</taxon>
        <taxon>Agaricomycotina</taxon>
        <taxon>Agaricomycetes</taxon>
        <taxon>Agaricomycetidae</taxon>
        <taxon>Agaricales</taxon>
        <taxon>Marasmiineae</taxon>
        <taxon>Marasmiaceae</taxon>
        <taxon>Tetrapyrgos</taxon>
    </lineage>
</organism>
<evidence type="ECO:0000256" key="1">
    <source>
        <dbReference type="SAM" id="Phobius"/>
    </source>
</evidence>
<gene>
    <name evidence="2" type="ORF">D9758_017962</name>
</gene>
<keyword evidence="1" id="KW-0472">Membrane</keyword>
<reference evidence="2 3" key="1">
    <citation type="journal article" date="2020" name="ISME J.">
        <title>Uncovering the hidden diversity of litter-decomposition mechanisms in mushroom-forming fungi.</title>
        <authorList>
            <person name="Floudas D."/>
            <person name="Bentzer J."/>
            <person name="Ahren D."/>
            <person name="Johansson T."/>
            <person name="Persson P."/>
            <person name="Tunlid A."/>
        </authorList>
    </citation>
    <scope>NUCLEOTIDE SEQUENCE [LARGE SCALE GENOMIC DNA]</scope>
    <source>
        <strain evidence="2 3">CBS 291.85</strain>
    </source>
</reference>
<evidence type="ECO:0000313" key="3">
    <source>
        <dbReference type="Proteomes" id="UP000559256"/>
    </source>
</evidence>
<dbReference type="AlphaFoldDB" id="A0A8H5C6P5"/>
<evidence type="ECO:0000313" key="2">
    <source>
        <dbReference type="EMBL" id="KAF5335581.1"/>
    </source>
</evidence>
<keyword evidence="1" id="KW-1133">Transmembrane helix</keyword>
<keyword evidence="3" id="KW-1185">Reference proteome</keyword>
<protein>
    <submittedName>
        <fullName evidence="2">Uncharacterized protein</fullName>
    </submittedName>
</protein>
<proteinExistence type="predicted"/>
<feature type="transmembrane region" description="Helical" evidence="1">
    <location>
        <begin position="34"/>
        <end position="52"/>
    </location>
</feature>